<dbReference type="InterPro" id="IPR029756">
    <property type="entry name" value="MTH1187/YkoF-like"/>
</dbReference>
<dbReference type="Gene3D" id="3.30.70.930">
    <property type="match status" value="1"/>
</dbReference>
<proteinExistence type="inferred from homology"/>
<dbReference type="PANTHER" id="PTHR33777:SF1">
    <property type="entry name" value="UPF0045 PROTEIN ECM15"/>
    <property type="match status" value="1"/>
</dbReference>
<dbReference type="Pfam" id="PF01910">
    <property type="entry name" value="Thiamine_BP"/>
    <property type="match status" value="1"/>
</dbReference>
<organism evidence="3 4">
    <name type="scientific">Echinicola pacifica</name>
    <dbReference type="NCBI Taxonomy" id="346377"/>
    <lineage>
        <taxon>Bacteria</taxon>
        <taxon>Pseudomonadati</taxon>
        <taxon>Bacteroidota</taxon>
        <taxon>Cytophagia</taxon>
        <taxon>Cytophagales</taxon>
        <taxon>Cyclobacteriaceae</taxon>
        <taxon>Echinicola</taxon>
    </lineage>
</organism>
<dbReference type="InterPro" id="IPR051614">
    <property type="entry name" value="UPF0045_domain"/>
</dbReference>
<name>A0A918QC51_9BACT</name>
<accession>A0A918QC51</accession>
<feature type="domain" description="Thiamine-binding protein" evidence="2">
    <location>
        <begin position="9"/>
        <end position="96"/>
    </location>
</feature>
<protein>
    <recommendedName>
        <fullName evidence="2">Thiamine-binding protein domain-containing protein</fullName>
    </recommendedName>
</protein>
<dbReference type="Proteomes" id="UP000619457">
    <property type="component" value="Unassembled WGS sequence"/>
</dbReference>
<evidence type="ECO:0000313" key="3">
    <source>
        <dbReference type="EMBL" id="GGZ41530.1"/>
    </source>
</evidence>
<dbReference type="RefSeq" id="WP_018473785.1">
    <property type="nucleotide sequence ID" value="NZ_BMWX01000011.1"/>
</dbReference>
<dbReference type="PANTHER" id="PTHR33777">
    <property type="entry name" value="UPF0045 PROTEIN ECM15"/>
    <property type="match status" value="1"/>
</dbReference>
<keyword evidence="4" id="KW-1185">Reference proteome</keyword>
<dbReference type="SUPFAM" id="SSF89957">
    <property type="entry name" value="MTH1187/YkoF-like"/>
    <property type="match status" value="1"/>
</dbReference>
<evidence type="ECO:0000259" key="2">
    <source>
        <dbReference type="Pfam" id="PF01910"/>
    </source>
</evidence>
<gene>
    <name evidence="3" type="ORF">GCM10007049_38560</name>
</gene>
<dbReference type="AlphaFoldDB" id="A0A918QC51"/>
<evidence type="ECO:0000256" key="1">
    <source>
        <dbReference type="ARBA" id="ARBA00010272"/>
    </source>
</evidence>
<reference evidence="3" key="1">
    <citation type="journal article" date="2014" name="Int. J. Syst. Evol. Microbiol.">
        <title>Complete genome sequence of Corynebacterium casei LMG S-19264T (=DSM 44701T), isolated from a smear-ripened cheese.</title>
        <authorList>
            <consortium name="US DOE Joint Genome Institute (JGI-PGF)"/>
            <person name="Walter F."/>
            <person name="Albersmeier A."/>
            <person name="Kalinowski J."/>
            <person name="Ruckert C."/>
        </authorList>
    </citation>
    <scope>NUCLEOTIDE SEQUENCE</scope>
    <source>
        <strain evidence="3">KCTC 12368</strain>
    </source>
</reference>
<dbReference type="EMBL" id="BMWX01000011">
    <property type="protein sequence ID" value="GGZ41530.1"/>
    <property type="molecule type" value="Genomic_DNA"/>
</dbReference>
<dbReference type="InterPro" id="IPR002767">
    <property type="entry name" value="Thiamine_BP"/>
</dbReference>
<comment type="similarity">
    <text evidence="1">Belongs to the UPF0045 family.</text>
</comment>
<sequence length="98" mass="11003">MSKSINLGLQIVPKSKDMDTYELVDKAIEVIQASGVTYEVNPFETVMEGPEDQLLQIAKEAQQAVLDAGADEILVYYRMQIRKNGDVTMGEKTDKHRN</sequence>
<dbReference type="GO" id="GO:0005829">
    <property type="term" value="C:cytosol"/>
    <property type="evidence" value="ECO:0007669"/>
    <property type="project" value="TreeGrafter"/>
</dbReference>
<reference evidence="3" key="2">
    <citation type="submission" date="2020-09" db="EMBL/GenBank/DDBJ databases">
        <authorList>
            <person name="Sun Q."/>
            <person name="Kim S."/>
        </authorList>
    </citation>
    <scope>NUCLEOTIDE SEQUENCE</scope>
    <source>
        <strain evidence="3">KCTC 12368</strain>
    </source>
</reference>
<comment type="caution">
    <text evidence="3">The sequence shown here is derived from an EMBL/GenBank/DDBJ whole genome shotgun (WGS) entry which is preliminary data.</text>
</comment>
<evidence type="ECO:0000313" key="4">
    <source>
        <dbReference type="Proteomes" id="UP000619457"/>
    </source>
</evidence>